<dbReference type="Pfam" id="PF25292">
    <property type="entry name" value="Beta-prop_CGLA"/>
    <property type="match status" value="1"/>
</dbReference>
<sequence>MLAALFVSYGVDAKSFVTDDKGLRRGISAMHNDTPVLYLGELDGSVSCYTLEGEKLWRNATKKPGVLFEIIAVDVDDDGREDLISACGNGFITCWKSDGSLLWRFSGDHKIRFNEVAALKHGDELTIFAGGNDKVVYALNKNGKVIHKHAFAGAIRKLEVGDFKKDGQPLLFVMTMKHDKLGWSSFGFHDPNDLKNKVASLSSKKRSKYLAGIITDVRVTDLDADGRDDLMISSNDSAVMCTLNGEFKEIASYDAREDQSKAISRTKQRYAHSSSISLAPARDEILLQFGRTFYLLDSTGELMGWSGDMSARFPMADFCYHSGTGRFFGIGSVGGDNGVYEFDLTKDDWWKDHVHPVGVADEVITNLEKLYKEVLGFTPPTYQKPAKNPWVMTYSGEIPKEVEELKFNEVNRSIQYIWSEKYDRSAIIKVVGEEYGNKRDKRKPYNDSHADIVKKAEDFEKNKTPFTIWAGHGGDPFFMNVDTLEKILEVAPNTCNGFVYAEMADTKDPRVHYFIDVYLPRLVDACRKQGRAKLFFRYKQTFWATTVHMHPWSEMFLSGKYSDVLLPATEDTNSTTQELNLAGRVGMFAGGYINDYCMRLVDDNPTGWRPLAPGRQKTISPFLRSGVMQAAYGARYGVLWGFEGHDGPGLELLIALMGSGVLPRAEAKDILSIGSWHLMRDIPHDIEERAHGLGHDISQYLEEDSERVIANSEVHWGGASVNEYDLSKAMGVEYRWLNFMPELPYGMIPIAPAEYAVKLQEKGVEYTESNSLNGLVNNTKIDAVDFGETIINSAKAGMKKMPLVVSGVAWSAIRIDESHIRLILIDPGYLDPQERMVEIYFHNKRPVSAKDILTGKSIGIENNVFELRIPAGSMRFIDLEY</sequence>
<evidence type="ECO:0008006" key="6">
    <source>
        <dbReference type="Google" id="ProtNLM"/>
    </source>
</evidence>
<dbReference type="InterPro" id="IPR057421">
    <property type="entry name" value="CGLA_M"/>
</dbReference>
<dbReference type="AlphaFoldDB" id="A6DQA8"/>
<dbReference type="eggNOG" id="ENOG5033PQM">
    <property type="taxonomic scope" value="Bacteria"/>
</dbReference>
<dbReference type="Gene3D" id="2.130.10.10">
    <property type="entry name" value="YVTN repeat-like/Quinoprotein amine dehydrogenase"/>
    <property type="match status" value="1"/>
</dbReference>
<feature type="domain" description="Lambda-carrageenase C-terminal" evidence="2">
    <location>
        <begin position="806"/>
        <end position="880"/>
    </location>
</feature>
<organism evidence="4 5">
    <name type="scientific">Lentisphaera araneosa HTCC2155</name>
    <dbReference type="NCBI Taxonomy" id="313628"/>
    <lineage>
        <taxon>Bacteria</taxon>
        <taxon>Pseudomonadati</taxon>
        <taxon>Lentisphaerota</taxon>
        <taxon>Lentisphaeria</taxon>
        <taxon>Lentisphaerales</taxon>
        <taxon>Lentisphaeraceae</taxon>
        <taxon>Lentisphaera</taxon>
    </lineage>
</organism>
<evidence type="ECO:0000313" key="5">
    <source>
        <dbReference type="Proteomes" id="UP000004947"/>
    </source>
</evidence>
<feature type="domain" description="Lambda-carrageenase middle" evidence="1">
    <location>
        <begin position="421"/>
        <end position="762"/>
    </location>
</feature>
<dbReference type="Proteomes" id="UP000004947">
    <property type="component" value="Unassembled WGS sequence"/>
</dbReference>
<evidence type="ECO:0000259" key="3">
    <source>
        <dbReference type="Pfam" id="PF25292"/>
    </source>
</evidence>
<dbReference type="InterPro" id="IPR011047">
    <property type="entry name" value="Quinoprotein_ADH-like_sf"/>
</dbReference>
<dbReference type="SUPFAM" id="SSF50998">
    <property type="entry name" value="Quinoprotein alcohol dehydrogenase-like"/>
    <property type="match status" value="1"/>
</dbReference>
<dbReference type="Pfam" id="PF25291">
    <property type="entry name" value="CGLA_C"/>
    <property type="match status" value="1"/>
</dbReference>
<dbReference type="InterPro" id="IPR057420">
    <property type="entry name" value="Beta-prop_CGLA"/>
</dbReference>
<comment type="caution">
    <text evidence="4">The sequence shown here is derived from an EMBL/GenBank/DDBJ whole genome shotgun (WGS) entry which is preliminary data.</text>
</comment>
<reference evidence="4 5" key="1">
    <citation type="journal article" date="2010" name="J. Bacteriol.">
        <title>Genome sequence of Lentisphaera araneosa HTCC2155T, the type species of the order Lentisphaerales in the phylum Lentisphaerae.</title>
        <authorList>
            <person name="Thrash J.C."/>
            <person name="Cho J.C."/>
            <person name="Vergin K.L."/>
            <person name="Morris R.M."/>
            <person name="Giovannoni S.J."/>
        </authorList>
    </citation>
    <scope>NUCLEOTIDE SEQUENCE [LARGE SCALE GENOMIC DNA]</scope>
    <source>
        <strain evidence="4 5">HTCC2155</strain>
    </source>
</reference>
<evidence type="ECO:0000313" key="4">
    <source>
        <dbReference type="EMBL" id="EDM26159.1"/>
    </source>
</evidence>
<dbReference type="EMBL" id="ABCK01000019">
    <property type="protein sequence ID" value="EDM26159.1"/>
    <property type="molecule type" value="Genomic_DNA"/>
</dbReference>
<dbReference type="InterPro" id="IPR057422">
    <property type="entry name" value="CGLA_C"/>
</dbReference>
<feature type="domain" description="Lambda-carrageenase beta-propeller" evidence="3">
    <location>
        <begin position="42"/>
        <end position="300"/>
    </location>
</feature>
<proteinExistence type="predicted"/>
<evidence type="ECO:0000259" key="2">
    <source>
        <dbReference type="Pfam" id="PF25291"/>
    </source>
</evidence>
<protein>
    <recommendedName>
        <fullName evidence="6">Lambda-carrageenase</fullName>
    </recommendedName>
</protein>
<dbReference type="STRING" id="313628.LNTAR_16468"/>
<name>A6DQA8_9BACT</name>
<keyword evidence="5" id="KW-1185">Reference proteome</keyword>
<evidence type="ECO:0000259" key="1">
    <source>
        <dbReference type="Pfam" id="PF25290"/>
    </source>
</evidence>
<gene>
    <name evidence="4" type="ORF">LNTAR_16468</name>
</gene>
<dbReference type="InterPro" id="IPR015943">
    <property type="entry name" value="WD40/YVTN_repeat-like_dom_sf"/>
</dbReference>
<dbReference type="Pfam" id="PF25290">
    <property type="entry name" value="CGLA_M"/>
    <property type="match status" value="1"/>
</dbReference>
<accession>A6DQA8</accession>